<evidence type="ECO:0000256" key="2">
    <source>
        <dbReference type="ARBA" id="ARBA00022490"/>
    </source>
</evidence>
<dbReference type="EMBL" id="CP088295">
    <property type="protein sequence ID" value="UUY02126.1"/>
    <property type="molecule type" value="Genomic_DNA"/>
</dbReference>
<dbReference type="PANTHER" id="PTHR30100">
    <property type="entry name" value="FATTY ACID/PHOSPHOLIPID SYNTHESIS PROTEIN PLSX"/>
    <property type="match status" value="1"/>
</dbReference>
<evidence type="ECO:0000256" key="5">
    <source>
        <dbReference type="ARBA" id="ARBA00023098"/>
    </source>
</evidence>
<comment type="catalytic activity">
    <reaction evidence="1 10">
        <text>a fatty acyl-[ACP] + phosphate = an acyl phosphate + holo-[ACP]</text>
        <dbReference type="Rhea" id="RHEA:42292"/>
        <dbReference type="Rhea" id="RHEA-COMP:9685"/>
        <dbReference type="Rhea" id="RHEA-COMP:14125"/>
        <dbReference type="ChEBI" id="CHEBI:43474"/>
        <dbReference type="ChEBI" id="CHEBI:59918"/>
        <dbReference type="ChEBI" id="CHEBI:64479"/>
        <dbReference type="ChEBI" id="CHEBI:138651"/>
        <dbReference type="EC" id="2.3.1.274"/>
    </reaction>
</comment>
<reference evidence="13" key="1">
    <citation type="submission" date="2021-11" db="EMBL/GenBank/DDBJ databases">
        <title>Cultivation dependent microbiological survey of springs from the worlds oldest radium mine currently devoted to the extraction of radon-saturated water.</title>
        <authorList>
            <person name="Kapinusova G."/>
            <person name="Smrhova T."/>
            <person name="Strejcek M."/>
            <person name="Suman J."/>
            <person name="Jani K."/>
            <person name="Pajer P."/>
            <person name="Uhlik O."/>
        </authorList>
    </citation>
    <scope>NUCLEOTIDE SEQUENCE [LARGE SCALE GENOMIC DNA]</scope>
    <source>
        <strain evidence="13">J379</strain>
    </source>
</reference>
<evidence type="ECO:0000256" key="6">
    <source>
        <dbReference type="ARBA" id="ARBA00023209"/>
    </source>
</evidence>
<dbReference type="EC" id="2.3.1.274" evidence="8 10"/>
<dbReference type="PIRSF" id="PIRSF002465">
    <property type="entry name" value="Phsphlp_syn_PlsX"/>
    <property type="match status" value="1"/>
</dbReference>
<sequence>MPWQSPAETITVAVDANGADLGPAEVAAGAALAAERGVRVLLFGPAAEIGPMPDGVEVVDAPVSIAKAADPAAAARSTRDASIVRAAAAVASGEADALVAGGSTGTALAAGLFNIKRARGIHRPALALPLPIPGQPVTLLDVGANVEVRPEHLVQFAYMGAALSQVVLGVERPRVALLSNGEEPTRGTAEVVEAHARLATAAGLNFVGNVEGHRLLDGTADVVVADGFSGNVALKVLEGTSQRTLKEIKAIAMRSLRAKAGGFLLRPSLYGFRAEIDPELQGGAYLLGLRRLGVVPHGRFTRDGIARAILLAARGTEGDVVGKTRDALEAAGALRSAPVAAGPPDPPPAAEPAGSVPGSP</sequence>
<evidence type="ECO:0000256" key="11">
    <source>
        <dbReference type="SAM" id="MobiDB-lite"/>
    </source>
</evidence>
<dbReference type="Proteomes" id="UP001058860">
    <property type="component" value="Chromosome"/>
</dbReference>
<evidence type="ECO:0000256" key="4">
    <source>
        <dbReference type="ARBA" id="ARBA00022679"/>
    </source>
</evidence>
<keyword evidence="6 10" id="KW-0594">Phospholipid biosynthesis</keyword>
<evidence type="ECO:0000256" key="9">
    <source>
        <dbReference type="ARBA" id="ARBA00046608"/>
    </source>
</evidence>
<dbReference type="HAMAP" id="MF_00019">
    <property type="entry name" value="PlsX"/>
    <property type="match status" value="1"/>
</dbReference>
<keyword evidence="5 10" id="KW-0443">Lipid metabolism</keyword>
<keyword evidence="2 10" id="KW-0963">Cytoplasm</keyword>
<comment type="pathway">
    <text evidence="10">Lipid metabolism; phospholipid metabolism.</text>
</comment>
<comment type="subunit">
    <text evidence="9 10">Homodimer. Probably interacts with PlsY.</text>
</comment>
<comment type="function">
    <text evidence="10">Catalyzes the reversible formation of acyl-phosphate (acyl-PO(4)) from acyl-[acyl-carrier-protein] (acyl-ACP). This enzyme utilizes acyl-ACP as fatty acyl donor, but not acyl-CoA.</text>
</comment>
<organism evidence="12 13">
    <name type="scientific">Svornostia abyssi</name>
    <dbReference type="NCBI Taxonomy" id="2898438"/>
    <lineage>
        <taxon>Bacteria</taxon>
        <taxon>Bacillati</taxon>
        <taxon>Actinomycetota</taxon>
        <taxon>Thermoleophilia</taxon>
        <taxon>Solirubrobacterales</taxon>
        <taxon>Baekduiaceae</taxon>
        <taxon>Svornostia</taxon>
    </lineage>
</organism>
<comment type="subcellular location">
    <subcellularLocation>
        <location evidence="10">Cytoplasm</location>
    </subcellularLocation>
    <text evidence="10">Associated with the membrane possibly through PlsY.</text>
</comment>
<evidence type="ECO:0000256" key="3">
    <source>
        <dbReference type="ARBA" id="ARBA00022516"/>
    </source>
</evidence>
<dbReference type="InterPro" id="IPR003664">
    <property type="entry name" value="FA_synthesis"/>
</dbReference>
<dbReference type="InterPro" id="IPR012281">
    <property type="entry name" value="Phospholipid_synth_PlsX-like"/>
</dbReference>
<keyword evidence="7 10" id="KW-1208">Phospholipid metabolism</keyword>
<feature type="compositionally biased region" description="Pro residues" evidence="11">
    <location>
        <begin position="341"/>
        <end position="350"/>
    </location>
</feature>
<dbReference type="PANTHER" id="PTHR30100:SF1">
    <property type="entry name" value="PHOSPHATE ACYLTRANSFERASE"/>
    <property type="match status" value="1"/>
</dbReference>
<comment type="similarity">
    <text evidence="10">Belongs to the PlsX family.</text>
</comment>
<evidence type="ECO:0000313" key="13">
    <source>
        <dbReference type="Proteomes" id="UP001058860"/>
    </source>
</evidence>
<name>A0ABY5PBY2_9ACTN</name>
<evidence type="ECO:0000313" key="12">
    <source>
        <dbReference type="EMBL" id="UUY02126.1"/>
    </source>
</evidence>
<evidence type="ECO:0000256" key="8">
    <source>
        <dbReference type="ARBA" id="ARBA00024069"/>
    </source>
</evidence>
<evidence type="ECO:0000256" key="7">
    <source>
        <dbReference type="ARBA" id="ARBA00023264"/>
    </source>
</evidence>
<gene>
    <name evidence="10" type="primary">plsX</name>
    <name evidence="12" type="ORF">LRS13_15540</name>
</gene>
<dbReference type="RefSeq" id="WP_353862659.1">
    <property type="nucleotide sequence ID" value="NZ_CP088295.1"/>
</dbReference>
<dbReference type="GO" id="GO:0016746">
    <property type="term" value="F:acyltransferase activity"/>
    <property type="evidence" value="ECO:0007669"/>
    <property type="project" value="UniProtKB-KW"/>
</dbReference>
<feature type="region of interest" description="Disordered" evidence="11">
    <location>
        <begin position="334"/>
        <end position="360"/>
    </location>
</feature>
<dbReference type="Gene3D" id="3.40.718.10">
    <property type="entry name" value="Isopropylmalate Dehydrogenase"/>
    <property type="match status" value="1"/>
</dbReference>
<proteinExistence type="inferred from homology"/>
<protein>
    <recommendedName>
        <fullName evidence="8 10">Phosphate acyltransferase</fullName>
        <ecNumber evidence="8 10">2.3.1.274</ecNumber>
    </recommendedName>
    <alternativeName>
        <fullName evidence="10">Acyl-ACP phosphotransacylase</fullName>
    </alternativeName>
    <alternativeName>
        <fullName evidence="10">Acyl-[acyl-carrier-protein]--phosphate acyltransferase</fullName>
    </alternativeName>
    <alternativeName>
        <fullName evidence="10">Phosphate-acyl-ACP acyltransferase</fullName>
    </alternativeName>
</protein>
<keyword evidence="3 10" id="KW-0444">Lipid biosynthesis</keyword>
<keyword evidence="12" id="KW-0012">Acyltransferase</keyword>
<keyword evidence="4 10" id="KW-0808">Transferase</keyword>
<dbReference type="SUPFAM" id="SSF53659">
    <property type="entry name" value="Isocitrate/Isopropylmalate dehydrogenase-like"/>
    <property type="match status" value="1"/>
</dbReference>
<dbReference type="Pfam" id="PF02504">
    <property type="entry name" value="FA_synthesis"/>
    <property type="match status" value="1"/>
</dbReference>
<evidence type="ECO:0000256" key="1">
    <source>
        <dbReference type="ARBA" id="ARBA00001232"/>
    </source>
</evidence>
<evidence type="ECO:0000256" key="10">
    <source>
        <dbReference type="HAMAP-Rule" id="MF_00019"/>
    </source>
</evidence>
<keyword evidence="13" id="KW-1185">Reference proteome</keyword>
<accession>A0ABY5PBY2</accession>